<evidence type="ECO:0000259" key="2">
    <source>
        <dbReference type="PROSITE" id="PS50234"/>
    </source>
</evidence>
<feature type="compositionally biased region" description="Low complexity" evidence="1">
    <location>
        <begin position="641"/>
        <end position="652"/>
    </location>
</feature>
<name>A0AAW0EJ89_9AGAR</name>
<evidence type="ECO:0000313" key="5">
    <source>
        <dbReference type="Proteomes" id="UP001362999"/>
    </source>
</evidence>
<dbReference type="SMART" id="SM00609">
    <property type="entry name" value="VIT"/>
    <property type="match status" value="1"/>
</dbReference>
<dbReference type="InterPro" id="IPR002035">
    <property type="entry name" value="VWF_A"/>
</dbReference>
<dbReference type="InterPro" id="IPR013694">
    <property type="entry name" value="VIT"/>
</dbReference>
<dbReference type="PROSITE" id="PS50234">
    <property type="entry name" value="VWFA"/>
    <property type="match status" value="1"/>
</dbReference>
<gene>
    <name evidence="4" type="ORF">R3P38DRAFT_2825803</name>
</gene>
<feature type="domain" description="VWFA" evidence="2">
    <location>
        <begin position="282"/>
        <end position="468"/>
    </location>
</feature>
<dbReference type="Proteomes" id="UP001362999">
    <property type="component" value="Unassembled WGS sequence"/>
</dbReference>
<dbReference type="Pfam" id="PF13768">
    <property type="entry name" value="VWA_3"/>
    <property type="match status" value="1"/>
</dbReference>
<evidence type="ECO:0000256" key="1">
    <source>
        <dbReference type="SAM" id="MobiDB-lite"/>
    </source>
</evidence>
<dbReference type="InterPro" id="IPR036465">
    <property type="entry name" value="vWFA_dom_sf"/>
</dbReference>
<feature type="region of interest" description="Disordered" evidence="1">
    <location>
        <begin position="195"/>
        <end position="214"/>
    </location>
</feature>
<sequence length="887" mass="97356">MSISGNGIVHGTSAEDRQHLVLDEMKANIFIIDVAARVTLVQKYRNPLDTATRRAVYYFPVPASGAVCAFEMRTSDDRIVTAVCKEKTKAREEYEQAISQGQETSLLEWVTDDVFTISVGSIPAHSTVSTKLVYTMTLPNDDNADEIRFQLPYCVGERYGAPLVALDGAAAPSSSTRIRINADIQTAGRIQSIASPSHPEDVKETKYPTHLGRPSRRRSTVKYRSLTFLDRDFILIIKADDLDSPRCFAELQQDPEGRRSDTLAMQFTIVPNFQLPPVEGQEYIFVVDRSGSMSGSRIETAKRTLEVLLRMLPTRETTFNIFSFGSHHDSLWAVSQSYSQSSLSHATLHVSSMSANYGGTEIRAALNTVFSYRSVTSPTAVFVLTDGEATEIDATIADVGAAVQRGHTNGARLRVFCLGIGDGVSSAMCEGIARAGEGECLFAAHTESILLKCARLFRAGRTPFLERVSIDWGIPDENLSTRSQTVNFTTPSNPGIVRLRPAPAVQQSPADILNIHASTRMNVYAILTLRKKIVPKEVVLRGQLDGEDATFELTVPIRGIQLADSEPGLPLVHTVAAWRLIQDHQERTAPLAQAIGDASEADIRKASIVRLGERYQVASRHTSFVAVDSGNTARRRRSRRGQSPEPRPRQSSPNPPESPLQGLFDFGSRLVSSIFNALPSTTPVDPGPRLPVPWRGDAVDDRDDLDADRGGYASAATFSTLSSLEGSYDSDWSDSSTEPPPISEEDAQMQRSPSPKLEPLGLAPSTLREERRQRIRQAVPEPPAPPPSVHPEVVRLAALQLYDGSFDESIRQVVGDDIFDEADALPIDRAVWATAVSIAFITKHLETHKELLDDLLQKAYDFLGGKHDARVKAVVQRAQLRLVLQTA</sequence>
<feature type="compositionally biased region" description="Basic and acidic residues" evidence="1">
    <location>
        <begin position="198"/>
        <end position="207"/>
    </location>
</feature>
<keyword evidence="5" id="KW-1185">Reference proteome</keyword>
<dbReference type="Pfam" id="PF08487">
    <property type="entry name" value="VIT"/>
    <property type="match status" value="1"/>
</dbReference>
<dbReference type="PANTHER" id="PTHR45737">
    <property type="entry name" value="VON WILLEBRAND FACTOR A DOMAIN-CONTAINING PROTEIN 5A"/>
    <property type="match status" value="1"/>
</dbReference>
<dbReference type="SUPFAM" id="SSF53300">
    <property type="entry name" value="vWA-like"/>
    <property type="match status" value="1"/>
</dbReference>
<dbReference type="SMART" id="SM00327">
    <property type="entry name" value="VWA"/>
    <property type="match status" value="1"/>
</dbReference>
<proteinExistence type="predicted"/>
<feature type="region of interest" description="Disordered" evidence="1">
    <location>
        <begin position="724"/>
        <end position="773"/>
    </location>
</feature>
<dbReference type="Gene3D" id="3.40.50.410">
    <property type="entry name" value="von Willebrand factor, type A domain"/>
    <property type="match status" value="1"/>
</dbReference>
<protein>
    <submittedName>
        <fullName evidence="4">von Willebrand factor type A domain-containing protein</fullName>
    </submittedName>
</protein>
<reference evidence="4 5" key="1">
    <citation type="journal article" date="2024" name="J Genomics">
        <title>Draft genome sequencing and assembly of Favolaschia claudopus CIRM-BRFM 2984 isolated from oak limbs.</title>
        <authorList>
            <person name="Navarro D."/>
            <person name="Drula E."/>
            <person name="Chaduli D."/>
            <person name="Cazenave R."/>
            <person name="Ahrendt S."/>
            <person name="Wang J."/>
            <person name="Lipzen A."/>
            <person name="Daum C."/>
            <person name="Barry K."/>
            <person name="Grigoriev I.V."/>
            <person name="Favel A."/>
            <person name="Rosso M.N."/>
            <person name="Martin F."/>
        </authorList>
    </citation>
    <scope>NUCLEOTIDE SEQUENCE [LARGE SCALE GENOMIC DNA]</scope>
    <source>
        <strain evidence="4 5">CIRM-BRFM 2984</strain>
    </source>
</reference>
<comment type="caution">
    <text evidence="4">The sequence shown here is derived from an EMBL/GenBank/DDBJ whole genome shotgun (WGS) entry which is preliminary data.</text>
</comment>
<dbReference type="AlphaFoldDB" id="A0AAW0EJ89"/>
<dbReference type="PROSITE" id="PS51468">
    <property type="entry name" value="VIT"/>
    <property type="match status" value="1"/>
</dbReference>
<feature type="region of interest" description="Disordered" evidence="1">
    <location>
        <begin position="677"/>
        <end position="710"/>
    </location>
</feature>
<evidence type="ECO:0000259" key="3">
    <source>
        <dbReference type="PROSITE" id="PS51468"/>
    </source>
</evidence>
<evidence type="ECO:0000313" key="4">
    <source>
        <dbReference type="EMBL" id="KAK7064663.1"/>
    </source>
</evidence>
<organism evidence="4 5">
    <name type="scientific">Favolaschia claudopus</name>
    <dbReference type="NCBI Taxonomy" id="2862362"/>
    <lineage>
        <taxon>Eukaryota</taxon>
        <taxon>Fungi</taxon>
        <taxon>Dikarya</taxon>
        <taxon>Basidiomycota</taxon>
        <taxon>Agaricomycotina</taxon>
        <taxon>Agaricomycetes</taxon>
        <taxon>Agaricomycetidae</taxon>
        <taxon>Agaricales</taxon>
        <taxon>Marasmiineae</taxon>
        <taxon>Mycenaceae</taxon>
        <taxon>Favolaschia</taxon>
    </lineage>
</organism>
<dbReference type="PANTHER" id="PTHR45737:SF6">
    <property type="entry name" value="VON WILLEBRAND FACTOR A DOMAIN-CONTAINING PROTEIN 5A"/>
    <property type="match status" value="1"/>
</dbReference>
<feature type="region of interest" description="Disordered" evidence="1">
    <location>
        <begin position="626"/>
        <end position="663"/>
    </location>
</feature>
<accession>A0AAW0EJ89</accession>
<dbReference type="EMBL" id="JAWWNJ010000001">
    <property type="protein sequence ID" value="KAK7064663.1"/>
    <property type="molecule type" value="Genomic_DNA"/>
</dbReference>
<feature type="domain" description="VIT" evidence="3">
    <location>
        <begin position="6"/>
        <end position="136"/>
    </location>
</feature>